<evidence type="ECO:0000259" key="1">
    <source>
        <dbReference type="Pfam" id="PF03050"/>
    </source>
</evidence>
<dbReference type="InterPro" id="IPR024474">
    <property type="entry name" value="Znf_dom_IS66"/>
</dbReference>
<dbReference type="PANTHER" id="PTHR33678:SF1">
    <property type="entry name" value="BLL1576 PROTEIN"/>
    <property type="match status" value="1"/>
</dbReference>
<evidence type="ECO:0000313" key="5">
    <source>
        <dbReference type="Proteomes" id="UP000253941"/>
    </source>
</evidence>
<organism evidence="4 5">
    <name type="scientific">Ferruginivarius sediminum</name>
    <dbReference type="NCBI Taxonomy" id="2661937"/>
    <lineage>
        <taxon>Bacteria</taxon>
        <taxon>Pseudomonadati</taxon>
        <taxon>Pseudomonadota</taxon>
        <taxon>Alphaproteobacteria</taxon>
        <taxon>Rhodospirillales</taxon>
        <taxon>Rhodospirillaceae</taxon>
        <taxon>Ferruginivarius</taxon>
    </lineage>
</organism>
<dbReference type="AlphaFoldDB" id="A0A369T5K1"/>
<dbReference type="Pfam" id="PF13817">
    <property type="entry name" value="DDE_Tnp_IS66_C"/>
    <property type="match status" value="1"/>
</dbReference>
<evidence type="ECO:0000259" key="2">
    <source>
        <dbReference type="Pfam" id="PF13005"/>
    </source>
</evidence>
<dbReference type="Pfam" id="PF13005">
    <property type="entry name" value="zf-IS66"/>
    <property type="match status" value="1"/>
</dbReference>
<dbReference type="NCBIfam" id="NF033517">
    <property type="entry name" value="transpos_IS66"/>
    <property type="match status" value="1"/>
</dbReference>
<dbReference type="Proteomes" id="UP000253941">
    <property type="component" value="Unassembled WGS sequence"/>
</dbReference>
<dbReference type="Pfam" id="PF03050">
    <property type="entry name" value="DDE_Tnp_IS66"/>
    <property type="match status" value="1"/>
</dbReference>
<evidence type="ECO:0000313" key="4">
    <source>
        <dbReference type="EMBL" id="RDD60538.1"/>
    </source>
</evidence>
<dbReference type="InterPro" id="IPR004291">
    <property type="entry name" value="Transposase_IS66_central"/>
</dbReference>
<feature type="non-terminal residue" evidence="4">
    <location>
        <position position="1"/>
    </location>
</feature>
<reference evidence="4 5" key="1">
    <citation type="submission" date="2018-07" db="EMBL/GenBank/DDBJ databases">
        <title>Venubactetium sediminum gen. nov., sp. nov., isolated from a marine solar saltern.</title>
        <authorList>
            <person name="Wang S."/>
        </authorList>
    </citation>
    <scope>NUCLEOTIDE SEQUENCE [LARGE SCALE GENOMIC DNA]</scope>
    <source>
        <strain evidence="4 5">WD2A32</strain>
    </source>
</reference>
<dbReference type="PANTHER" id="PTHR33678">
    <property type="entry name" value="BLL1576 PROTEIN"/>
    <property type="match status" value="1"/>
</dbReference>
<feature type="domain" description="Transposase IS66 C-terminal" evidence="3">
    <location>
        <begin position="374"/>
        <end position="411"/>
    </location>
</feature>
<name>A0A369T5K1_9PROT</name>
<dbReference type="InterPro" id="IPR039552">
    <property type="entry name" value="IS66_C"/>
</dbReference>
<evidence type="ECO:0000259" key="3">
    <source>
        <dbReference type="Pfam" id="PF13817"/>
    </source>
</evidence>
<comment type="caution">
    <text evidence="4">The sequence shown here is derived from an EMBL/GenBank/DDBJ whole genome shotgun (WGS) entry which is preliminary data.</text>
</comment>
<gene>
    <name evidence="4" type="ORF">DRB17_17760</name>
</gene>
<dbReference type="EMBL" id="QPMH01000025">
    <property type="protein sequence ID" value="RDD60538.1"/>
    <property type="molecule type" value="Genomic_DNA"/>
</dbReference>
<dbReference type="InterPro" id="IPR052344">
    <property type="entry name" value="Transposase-related"/>
</dbReference>
<accession>A0A369T5K1</accession>
<keyword evidence="5" id="KW-1185">Reference proteome</keyword>
<feature type="domain" description="Transposase IS66 central" evidence="1">
    <location>
        <begin position="69"/>
        <end position="367"/>
    </location>
</feature>
<protein>
    <submittedName>
        <fullName evidence="4">IS66 family transposase</fullName>
    </submittedName>
</protein>
<proteinExistence type="predicted"/>
<sequence>TPRERVVLDPGDSCPDCGGPLRLVGEDSAEILELVAAKLKQIETRRPKKACRRCETIHQHPAPTRPVERGMAGPGLLAHILVSKYDDHLPLYRQGEILARMGADIPRSTLIDWCGQAATVLSPLTERIKAHVMASDRLHADDTPIRVLDPQGRKAKGRPRPIKEGRIWAYVRDDRPWGGADPPGVAYYFSPDRKGAHPQRHLAAFEGILQADAYAGFRKLYEPGLDDASTIREAACWAHLRRDFHDVWKATGSEIAREALARIGVLYDIERAINGQAAEARRAVRQEKSAPVVEGFRAWCAHQLERIPGKGDLAKAMRYALRRWAAFTLFLDDGRVAIDNNPAERALRPVVLTRKNALFAGSDAGGETFADAMTLIETAKLAGLNPEAYLADLLARINDHSNKRLDDLLPWNWQPAAA</sequence>
<feature type="domain" description="Transposase IS66 zinc-finger binding" evidence="2">
    <location>
        <begin position="13"/>
        <end position="55"/>
    </location>
</feature>
<dbReference type="RefSeq" id="WP_114583567.1">
    <property type="nucleotide sequence ID" value="NZ_QPMH01000025.1"/>
</dbReference>